<evidence type="ECO:0000256" key="1">
    <source>
        <dbReference type="ARBA" id="ARBA00010690"/>
    </source>
</evidence>
<dbReference type="RefSeq" id="WP_089400658.1">
    <property type="nucleotide sequence ID" value="NZ_FZOT01000014.1"/>
</dbReference>
<feature type="transmembrane region" description="Helical" evidence="3">
    <location>
        <begin position="139"/>
        <end position="160"/>
    </location>
</feature>
<dbReference type="Proteomes" id="UP000198284">
    <property type="component" value="Unassembled WGS sequence"/>
</dbReference>
<dbReference type="OrthoDB" id="9807950at2"/>
<feature type="compositionally biased region" description="Basic and acidic residues" evidence="2">
    <location>
        <begin position="1"/>
        <end position="11"/>
    </location>
</feature>
<keyword evidence="3" id="KW-1133">Transmembrane helix</keyword>
<organism evidence="4 5">
    <name type="scientific">Noviherbaspirillum humi</name>
    <dbReference type="NCBI Taxonomy" id="1688639"/>
    <lineage>
        <taxon>Bacteria</taxon>
        <taxon>Pseudomonadati</taxon>
        <taxon>Pseudomonadota</taxon>
        <taxon>Betaproteobacteria</taxon>
        <taxon>Burkholderiales</taxon>
        <taxon>Oxalobacteraceae</taxon>
        <taxon>Noviherbaspirillum</taxon>
    </lineage>
</organism>
<keyword evidence="4" id="KW-0966">Cell projection</keyword>
<evidence type="ECO:0000313" key="5">
    <source>
        <dbReference type="Proteomes" id="UP000198284"/>
    </source>
</evidence>
<accession>A0A239JXV3</accession>
<dbReference type="EMBL" id="FZOT01000014">
    <property type="protein sequence ID" value="SNT10610.1"/>
    <property type="molecule type" value="Genomic_DNA"/>
</dbReference>
<dbReference type="SUPFAM" id="SSF160544">
    <property type="entry name" value="EscU C-terminal domain-like"/>
    <property type="match status" value="1"/>
</dbReference>
<evidence type="ECO:0000256" key="3">
    <source>
        <dbReference type="SAM" id="Phobius"/>
    </source>
</evidence>
<dbReference type="Pfam" id="PF01312">
    <property type="entry name" value="Bac_export_2"/>
    <property type="match status" value="1"/>
</dbReference>
<dbReference type="GO" id="GO:0009306">
    <property type="term" value="P:protein secretion"/>
    <property type="evidence" value="ECO:0007669"/>
    <property type="project" value="InterPro"/>
</dbReference>
<sequence length="343" mass="37922">MAGEEKTEKPTPQRLKKAREEGQVARSPEVTKAIVFAAVALLLLFAFRAAVEQAFALLAWIFTLAEQPVSISLIIKAFWVSLSVAAVIIAPILILTTFASLAGDAAQVGLHPSWKAASPKPEKINPINGFKQIFSGKMLSTFVVNLVKTFLVGMILYSVLSRYAQELLAVPRADMGSALDISLDIFASTMLWSVILLIVVSIADYVIQHRAWMKQVMMTKTEVKRENKENYGDPKIKKARKELTEVDTDSERMFKNLSFCQMLLADGGRVLGLYYNPSFNPDPLVLVMATGSTAERVVTAAENSGMRVTRDSGLMRELWPVCRIEQAVGPSHRDFVVDLLNKT</sequence>
<keyword evidence="5" id="KW-1185">Reference proteome</keyword>
<dbReference type="AlphaFoldDB" id="A0A239JXV3"/>
<feature type="transmembrane region" description="Helical" evidence="3">
    <location>
        <begin position="71"/>
        <end position="95"/>
    </location>
</feature>
<evidence type="ECO:0000313" key="4">
    <source>
        <dbReference type="EMBL" id="SNT10610.1"/>
    </source>
</evidence>
<dbReference type="GO" id="GO:0005886">
    <property type="term" value="C:plasma membrane"/>
    <property type="evidence" value="ECO:0007669"/>
    <property type="project" value="TreeGrafter"/>
</dbReference>
<keyword evidence="4" id="KW-0969">Cilium</keyword>
<name>A0A239JXV3_9BURK</name>
<keyword evidence="3" id="KW-0812">Transmembrane</keyword>
<dbReference type="InterPro" id="IPR029025">
    <property type="entry name" value="T3SS_substrate_exporter_C"/>
</dbReference>
<comment type="similarity">
    <text evidence="1">Belongs to the type III secretion exporter family.</text>
</comment>
<dbReference type="PANTHER" id="PTHR30531">
    <property type="entry name" value="FLAGELLAR BIOSYNTHETIC PROTEIN FLHB"/>
    <property type="match status" value="1"/>
</dbReference>
<protein>
    <submittedName>
        <fullName evidence="4">Flagellar biosynthetic protein FlhB/type III secretion protein U</fullName>
    </submittedName>
</protein>
<feature type="region of interest" description="Disordered" evidence="2">
    <location>
        <begin position="1"/>
        <end position="22"/>
    </location>
</feature>
<dbReference type="PRINTS" id="PR00950">
    <property type="entry name" value="TYPE3IMSPROT"/>
</dbReference>
<reference evidence="4 5" key="1">
    <citation type="submission" date="2017-06" db="EMBL/GenBank/DDBJ databases">
        <authorList>
            <person name="Kim H.J."/>
            <person name="Triplett B.A."/>
        </authorList>
    </citation>
    <scope>NUCLEOTIDE SEQUENCE [LARGE SCALE GENOMIC DNA]</scope>
    <source>
        <strain evidence="4 5">U15</strain>
    </source>
</reference>
<keyword evidence="4" id="KW-0282">Flagellum</keyword>
<dbReference type="PANTHER" id="PTHR30531:SF12">
    <property type="entry name" value="FLAGELLAR BIOSYNTHETIC PROTEIN FLHB"/>
    <property type="match status" value="1"/>
</dbReference>
<dbReference type="InterPro" id="IPR006135">
    <property type="entry name" value="T3SS_substrate_exporter"/>
</dbReference>
<evidence type="ECO:0000256" key="2">
    <source>
        <dbReference type="SAM" id="MobiDB-lite"/>
    </source>
</evidence>
<feature type="transmembrane region" description="Helical" evidence="3">
    <location>
        <begin position="185"/>
        <end position="207"/>
    </location>
</feature>
<gene>
    <name evidence="4" type="ORF">SAMN06265795_11430</name>
</gene>
<keyword evidence="3" id="KW-0472">Membrane</keyword>
<proteinExistence type="inferred from homology"/>
<feature type="transmembrane region" description="Helical" evidence="3">
    <location>
        <begin position="33"/>
        <end position="51"/>
    </location>
</feature>
<dbReference type="Gene3D" id="3.40.1690.10">
    <property type="entry name" value="secretion proteins EscU"/>
    <property type="match status" value="1"/>
</dbReference>